<dbReference type="Pfam" id="PF10277">
    <property type="entry name" value="Frag1"/>
    <property type="match status" value="1"/>
</dbReference>
<accession>A0A7I4YQ56</accession>
<evidence type="ECO:0000313" key="9">
    <source>
        <dbReference type="WBParaSite" id="HCON_00122755-00001"/>
    </source>
</evidence>
<dbReference type="InterPro" id="IPR019402">
    <property type="entry name" value="CWH43_N"/>
</dbReference>
<reference evidence="9" key="1">
    <citation type="submission" date="2020-12" db="UniProtKB">
        <authorList>
            <consortium name="WormBaseParasite"/>
        </authorList>
    </citation>
    <scope>IDENTIFICATION</scope>
    <source>
        <strain evidence="9">MHco3</strain>
    </source>
</reference>
<feature type="transmembrane region" description="Helical" evidence="6">
    <location>
        <begin position="159"/>
        <end position="180"/>
    </location>
</feature>
<keyword evidence="4 6" id="KW-1133">Transmembrane helix</keyword>
<evidence type="ECO:0000256" key="5">
    <source>
        <dbReference type="ARBA" id="ARBA00023136"/>
    </source>
</evidence>
<feature type="transmembrane region" description="Helical" evidence="6">
    <location>
        <begin position="119"/>
        <end position="139"/>
    </location>
</feature>
<keyword evidence="3 6" id="KW-0812">Transmembrane</keyword>
<dbReference type="AlphaFoldDB" id="A0A7I4YQ56"/>
<dbReference type="PANTHER" id="PTHR21324">
    <property type="entry name" value="FASTING-INDUCIBLE INTEGRAL MEMBRANE PROTEIN TM6P1-RELATED"/>
    <property type="match status" value="1"/>
</dbReference>
<proteinExistence type="inferred from homology"/>
<dbReference type="InterPro" id="IPR050911">
    <property type="entry name" value="DRAM/TMEM150_Autophagy_Mod"/>
</dbReference>
<evidence type="ECO:0000259" key="7">
    <source>
        <dbReference type="Pfam" id="PF10277"/>
    </source>
</evidence>
<dbReference type="PANTHER" id="PTHR21324:SF15">
    <property type="entry name" value="TRANSMEMBRANE PROTEIN"/>
    <property type="match status" value="1"/>
</dbReference>
<keyword evidence="8" id="KW-1185">Reference proteome</keyword>
<evidence type="ECO:0000256" key="2">
    <source>
        <dbReference type="ARBA" id="ARBA00006565"/>
    </source>
</evidence>
<comment type="subcellular location">
    <subcellularLocation>
        <location evidence="1">Endomembrane system</location>
        <topology evidence="1">Multi-pass membrane protein</topology>
    </subcellularLocation>
</comment>
<evidence type="ECO:0000313" key="8">
    <source>
        <dbReference type="Proteomes" id="UP000025227"/>
    </source>
</evidence>
<feature type="transmembrane region" description="Helical" evidence="6">
    <location>
        <begin position="92"/>
        <end position="113"/>
    </location>
</feature>
<evidence type="ECO:0000256" key="6">
    <source>
        <dbReference type="SAM" id="Phobius"/>
    </source>
</evidence>
<evidence type="ECO:0000256" key="1">
    <source>
        <dbReference type="ARBA" id="ARBA00004127"/>
    </source>
</evidence>
<dbReference type="GO" id="GO:0012505">
    <property type="term" value="C:endomembrane system"/>
    <property type="evidence" value="ECO:0007669"/>
    <property type="project" value="UniProtKB-SubCell"/>
</dbReference>
<dbReference type="OMA" id="INIWIFP"/>
<feature type="transmembrane region" description="Helical" evidence="6">
    <location>
        <begin position="51"/>
        <end position="71"/>
    </location>
</feature>
<feature type="domain" description="CWH43-like N-terminal" evidence="7">
    <location>
        <begin position="6"/>
        <end position="224"/>
    </location>
</feature>
<organism evidence="8 9">
    <name type="scientific">Haemonchus contortus</name>
    <name type="common">Barber pole worm</name>
    <dbReference type="NCBI Taxonomy" id="6289"/>
    <lineage>
        <taxon>Eukaryota</taxon>
        <taxon>Metazoa</taxon>
        <taxon>Ecdysozoa</taxon>
        <taxon>Nematoda</taxon>
        <taxon>Chromadorea</taxon>
        <taxon>Rhabditida</taxon>
        <taxon>Rhabditina</taxon>
        <taxon>Rhabditomorpha</taxon>
        <taxon>Strongyloidea</taxon>
        <taxon>Trichostrongylidae</taxon>
        <taxon>Haemonchus</taxon>
    </lineage>
</organism>
<dbReference type="WBParaSite" id="HCON_00122755-00001">
    <property type="protein sequence ID" value="HCON_00122755-00001"/>
    <property type="gene ID" value="HCON_00122755"/>
</dbReference>
<evidence type="ECO:0000256" key="3">
    <source>
        <dbReference type="ARBA" id="ARBA00022692"/>
    </source>
</evidence>
<dbReference type="OrthoDB" id="191706at2759"/>
<evidence type="ECO:0000256" key="4">
    <source>
        <dbReference type="ARBA" id="ARBA00022989"/>
    </source>
</evidence>
<name>A0A7I4YQ56_HAECO</name>
<sequence length="272" mass="30729">MAIDFVWLCPVVTAVYSVLCVTICFALSAYYKQLPPRMPLLSEIATSPPASSVYAMMTNHITFLATIWLYLKHREIVSYFSYNHKNSWQRKVSFANSCIGLMGLAFLQLSVNFPKRKVPYVQVCSNMMLLICSVVYVWVHTTLSSFIIDRNIARTKLFLVRTSLAAAFTSCCGSVLKVFTMRGHNFDRTTPSPLDYSSSGAVYEWGAYFFMCLFLLTDAYEFRNLIFRAPKLVIPGAPLYNAERLRSHSPLPSPSLSFADLTNSEARVPLVL</sequence>
<feature type="transmembrane region" description="Helical" evidence="6">
    <location>
        <begin position="7"/>
        <end position="31"/>
    </location>
</feature>
<protein>
    <submittedName>
        <fullName evidence="9">DNA damage-regulated autophagy modulator protein 2</fullName>
    </submittedName>
</protein>
<comment type="similarity">
    <text evidence="2">Belongs to the DRAM/TMEM150 family.</text>
</comment>
<dbReference type="Proteomes" id="UP000025227">
    <property type="component" value="Unplaced"/>
</dbReference>
<keyword evidence="5 6" id="KW-0472">Membrane</keyword>
<feature type="transmembrane region" description="Helical" evidence="6">
    <location>
        <begin position="200"/>
        <end position="220"/>
    </location>
</feature>